<keyword evidence="10" id="KW-1185">Reference proteome</keyword>
<organism evidence="9 10">
    <name type="scientific">Gonapodya prolifera (strain JEL478)</name>
    <name type="common">Monoblepharis prolifera</name>
    <dbReference type="NCBI Taxonomy" id="1344416"/>
    <lineage>
        <taxon>Eukaryota</taxon>
        <taxon>Fungi</taxon>
        <taxon>Fungi incertae sedis</taxon>
        <taxon>Chytridiomycota</taxon>
        <taxon>Chytridiomycota incertae sedis</taxon>
        <taxon>Monoblepharidomycetes</taxon>
        <taxon>Monoblepharidales</taxon>
        <taxon>Gonapodyaceae</taxon>
        <taxon>Gonapodya</taxon>
    </lineage>
</organism>
<dbReference type="GO" id="GO:0000930">
    <property type="term" value="C:gamma-tubulin complex"/>
    <property type="evidence" value="ECO:0007669"/>
    <property type="project" value="TreeGrafter"/>
</dbReference>
<keyword evidence="4" id="KW-0493">Microtubule</keyword>
<keyword evidence="3" id="KW-0963">Cytoplasm</keyword>
<dbReference type="GO" id="GO:0005816">
    <property type="term" value="C:spindle pole body"/>
    <property type="evidence" value="ECO:0007669"/>
    <property type="project" value="UniProtKB-ARBA"/>
</dbReference>
<dbReference type="Pfam" id="PF04130">
    <property type="entry name" value="GCP_C_terminal"/>
    <property type="match status" value="1"/>
</dbReference>
<feature type="domain" description="Gamma tubulin complex component protein N-terminal" evidence="8">
    <location>
        <begin position="210"/>
        <end position="519"/>
    </location>
</feature>
<feature type="compositionally biased region" description="Pro residues" evidence="6">
    <location>
        <begin position="155"/>
        <end position="172"/>
    </location>
</feature>
<dbReference type="GO" id="GO:0051321">
    <property type="term" value="P:meiotic cell cycle"/>
    <property type="evidence" value="ECO:0007669"/>
    <property type="project" value="TreeGrafter"/>
</dbReference>
<dbReference type="InterPro" id="IPR041470">
    <property type="entry name" value="GCP_N"/>
</dbReference>
<dbReference type="PANTHER" id="PTHR19302:SF14">
    <property type="entry name" value="GAMMA-TUBULIN COMPLEX COMPONENT 3"/>
    <property type="match status" value="1"/>
</dbReference>
<dbReference type="GO" id="GO:0043015">
    <property type="term" value="F:gamma-tubulin binding"/>
    <property type="evidence" value="ECO:0007669"/>
    <property type="project" value="InterPro"/>
</dbReference>
<dbReference type="Proteomes" id="UP000070544">
    <property type="component" value="Unassembled WGS sequence"/>
</dbReference>
<dbReference type="GO" id="GO:0031122">
    <property type="term" value="P:cytoplasmic microtubule organization"/>
    <property type="evidence" value="ECO:0007669"/>
    <property type="project" value="TreeGrafter"/>
</dbReference>
<evidence type="ECO:0000256" key="5">
    <source>
        <dbReference type="ARBA" id="ARBA00023212"/>
    </source>
</evidence>
<dbReference type="Pfam" id="PF17681">
    <property type="entry name" value="GCP_N_terminal"/>
    <property type="match status" value="1"/>
</dbReference>
<dbReference type="GO" id="GO:0000278">
    <property type="term" value="P:mitotic cell cycle"/>
    <property type="evidence" value="ECO:0007669"/>
    <property type="project" value="TreeGrafter"/>
</dbReference>
<dbReference type="STRING" id="1344416.A0A139APE4"/>
<evidence type="ECO:0000256" key="1">
    <source>
        <dbReference type="ARBA" id="ARBA00004245"/>
    </source>
</evidence>
<accession>A0A139APE4</accession>
<dbReference type="Gene3D" id="1.20.120.1900">
    <property type="entry name" value="Gamma-tubulin complex, C-terminal domain"/>
    <property type="match status" value="1"/>
</dbReference>
<evidence type="ECO:0000256" key="3">
    <source>
        <dbReference type="ARBA" id="ARBA00022490"/>
    </source>
</evidence>
<dbReference type="GO" id="GO:0051011">
    <property type="term" value="F:microtubule minus-end binding"/>
    <property type="evidence" value="ECO:0007669"/>
    <property type="project" value="TreeGrafter"/>
</dbReference>
<comment type="subcellular location">
    <subcellularLocation>
        <location evidence="1">Cytoplasm</location>
        <location evidence="1">Cytoskeleton</location>
    </subcellularLocation>
</comment>
<dbReference type="PANTHER" id="PTHR19302">
    <property type="entry name" value="GAMMA TUBULIN COMPLEX PROTEIN"/>
    <property type="match status" value="1"/>
</dbReference>
<name>A0A139APE4_GONPJ</name>
<reference evidence="9 10" key="1">
    <citation type="journal article" date="2015" name="Genome Biol. Evol.">
        <title>Phylogenomic analyses indicate that early fungi evolved digesting cell walls of algal ancestors of land plants.</title>
        <authorList>
            <person name="Chang Y."/>
            <person name="Wang S."/>
            <person name="Sekimoto S."/>
            <person name="Aerts A.L."/>
            <person name="Choi C."/>
            <person name="Clum A."/>
            <person name="LaButti K.M."/>
            <person name="Lindquist E.A."/>
            <person name="Yee Ngan C."/>
            <person name="Ohm R.A."/>
            <person name="Salamov A.A."/>
            <person name="Grigoriev I.V."/>
            <person name="Spatafora J.W."/>
            <person name="Berbee M.L."/>
        </authorList>
    </citation>
    <scope>NUCLEOTIDE SEQUENCE [LARGE SCALE GENOMIC DNA]</scope>
    <source>
        <strain evidence="9 10">JEL478</strain>
    </source>
</reference>
<dbReference type="GO" id="GO:0000922">
    <property type="term" value="C:spindle pole"/>
    <property type="evidence" value="ECO:0007669"/>
    <property type="project" value="InterPro"/>
</dbReference>
<evidence type="ECO:0000256" key="6">
    <source>
        <dbReference type="SAM" id="MobiDB-lite"/>
    </source>
</evidence>
<gene>
    <name evidence="9" type="ORF">M427DRAFT_67808</name>
</gene>
<dbReference type="GO" id="GO:0007020">
    <property type="term" value="P:microtubule nucleation"/>
    <property type="evidence" value="ECO:0007669"/>
    <property type="project" value="InterPro"/>
</dbReference>
<dbReference type="EMBL" id="KQ965742">
    <property type="protein sequence ID" value="KXS18383.1"/>
    <property type="molecule type" value="Genomic_DNA"/>
</dbReference>
<dbReference type="GO" id="GO:0005874">
    <property type="term" value="C:microtubule"/>
    <property type="evidence" value="ECO:0007669"/>
    <property type="project" value="UniProtKB-KW"/>
</dbReference>
<evidence type="ECO:0000259" key="8">
    <source>
        <dbReference type="Pfam" id="PF17681"/>
    </source>
</evidence>
<dbReference type="AlphaFoldDB" id="A0A139APE4"/>
<feature type="region of interest" description="Disordered" evidence="6">
    <location>
        <begin position="150"/>
        <end position="182"/>
    </location>
</feature>
<evidence type="ECO:0000313" key="9">
    <source>
        <dbReference type="EMBL" id="KXS18383.1"/>
    </source>
</evidence>
<dbReference type="InterPro" id="IPR042241">
    <property type="entry name" value="GCP_C_sf"/>
</dbReference>
<protein>
    <submittedName>
        <fullName evidence="9">Uncharacterized protein</fullName>
    </submittedName>
</protein>
<dbReference type="OMA" id="MRMMSVC"/>
<comment type="similarity">
    <text evidence="2">Belongs to the TUBGCP family.</text>
</comment>
<dbReference type="InterPro" id="IPR007259">
    <property type="entry name" value="GCP"/>
</dbReference>
<proteinExistence type="inferred from homology"/>
<keyword evidence="5" id="KW-0206">Cytoskeleton</keyword>
<evidence type="ECO:0000259" key="7">
    <source>
        <dbReference type="Pfam" id="PF04130"/>
    </source>
</evidence>
<dbReference type="OrthoDB" id="5860513at2759"/>
<dbReference type="GO" id="GO:0051225">
    <property type="term" value="P:spindle assembly"/>
    <property type="evidence" value="ECO:0007669"/>
    <property type="project" value="TreeGrafter"/>
</dbReference>
<evidence type="ECO:0000256" key="4">
    <source>
        <dbReference type="ARBA" id="ARBA00022701"/>
    </source>
</evidence>
<sequence length="824" mass="91762">MASAASSTPDSPPDQIANLLFDLVSSLLRGSAWSALSSAGDSISPESDPTLMRVYAYAMRILGSRLSPTVTQDVYHVSDTIKKKLMRDNMDSAIEFANLFNRFMKKTSARNKWSILYLLLSVSEQAQFSTSSAATLPSSISNSFSAAGLASLRPPQAPRPPDPDPPPAPPPTTRGSQEITADPRYEARKRLFGERPVYSLNLALAETALVRDLVYVLQGIDGRYVKFAPGTGVVVVDAEMPIPAPMRTLAQRIGELGVLYRRVSIYVRETGEAAEGTGLATGGFGEIRQVGVGLVRQALSSSLQSHLSSYYRLVAVLEAQLGTPTAGTNPGSNREDPVTLRRLFVWTLEPKERVKCMAEVVDAGHGLHGGALVSKINEFRDHGDPAVASFIEDLLKRATYPLLTCLHNWLYRGELIDPHGEFFVAEREGKDREKWWRKRYALKKQMLPGFVGEDVAEKILVTGKSIKFISFAGGDAEYGSGGRSVPGFDEWFSNPPLLRNNVESAYRDTSKRLLDMLHERFDLPGHFKALKKYMLLAQGDFVQALMDALNHILSMPATALRPILHTLTGILDTAVRSSNAQYDGPAILGRLDVQILPANDLEIGWDVFYLDYHVDTPLDVIFHGAVMNEYRRTFMFLWKVRGVEHGLGGAWSRMAKEQMGASHVRLWRSTLNQMTHFIHELQHYLLFEVLESAWAELTKFVNKKEGDLDELIKKHEAYLAKITTRAFLKDTGAAKGNEVVDFYAMLQELLALITKYLGELGYVLTNHDRDPDSTILAELSLESMGAQFTSQTSEFTRRLSKAGEESLRMLAIRLNFNDFYNDKR</sequence>
<evidence type="ECO:0000256" key="2">
    <source>
        <dbReference type="ARBA" id="ARBA00010337"/>
    </source>
</evidence>
<evidence type="ECO:0000313" key="10">
    <source>
        <dbReference type="Proteomes" id="UP000070544"/>
    </source>
</evidence>
<feature type="domain" description="Gamma tubulin complex component C-terminal" evidence="7">
    <location>
        <begin position="523"/>
        <end position="820"/>
    </location>
</feature>
<dbReference type="InterPro" id="IPR040457">
    <property type="entry name" value="GCP_C"/>
</dbReference>